<evidence type="ECO:0000313" key="2">
    <source>
        <dbReference type="Proteomes" id="UP000178533"/>
    </source>
</evidence>
<dbReference type="AlphaFoldDB" id="A0A1F7XCG9"/>
<reference evidence="1 2" key="1">
    <citation type="journal article" date="2016" name="Nat. Commun.">
        <title>Thousands of microbial genomes shed light on interconnected biogeochemical processes in an aquifer system.</title>
        <authorList>
            <person name="Anantharaman K."/>
            <person name="Brown C.T."/>
            <person name="Hug L.A."/>
            <person name="Sharon I."/>
            <person name="Castelle C.J."/>
            <person name="Probst A.J."/>
            <person name="Thomas B.C."/>
            <person name="Singh A."/>
            <person name="Wilkins M.J."/>
            <person name="Karaoz U."/>
            <person name="Brodie E.L."/>
            <person name="Williams K.H."/>
            <person name="Hubbard S.S."/>
            <person name="Banfield J.F."/>
        </authorList>
    </citation>
    <scope>NUCLEOTIDE SEQUENCE [LARGE SCALE GENOMIC DNA]</scope>
</reference>
<comment type="caution">
    <text evidence="1">The sequence shown here is derived from an EMBL/GenBank/DDBJ whole genome shotgun (WGS) entry which is preliminary data.</text>
</comment>
<accession>A0A1F7XCG9</accession>
<proteinExistence type="predicted"/>
<organism evidence="1 2">
    <name type="scientific">Candidatus Woesebacteria bacterium RBG_16_36_11</name>
    <dbReference type="NCBI Taxonomy" id="1802481"/>
    <lineage>
        <taxon>Bacteria</taxon>
        <taxon>Candidatus Woeseibacteriota</taxon>
    </lineage>
</organism>
<dbReference type="EMBL" id="MGFT01000007">
    <property type="protein sequence ID" value="OGM12005.1"/>
    <property type="molecule type" value="Genomic_DNA"/>
</dbReference>
<evidence type="ECO:0000313" key="1">
    <source>
        <dbReference type="EMBL" id="OGM12005.1"/>
    </source>
</evidence>
<name>A0A1F7XCG9_9BACT</name>
<sequence length="180" mass="20615">MKKIFVVFVVNLLVLMGTLFIIRVNTKAQEAHTVYLPVIYKDQEAQEAIWVLNPELGEPQGWPGYLGETYTTTIDEPYPFNLYMVIRDPWYYILIGDQATVPPLGDLGTNSECWGVLVTEPWSWVPQINPIYVSTGYIVFYKKLVDSSLADPLIWAAQVREQVMQDMNCTNPDIGIYYIP</sequence>
<protein>
    <submittedName>
        <fullName evidence="1">Uncharacterized protein</fullName>
    </submittedName>
</protein>
<gene>
    <name evidence="1" type="ORF">A2W13_00060</name>
</gene>
<dbReference type="Proteomes" id="UP000178533">
    <property type="component" value="Unassembled WGS sequence"/>
</dbReference>